<dbReference type="UniPathway" id="UPA00094"/>
<dbReference type="SUPFAM" id="SSF47336">
    <property type="entry name" value="ACP-like"/>
    <property type="match status" value="1"/>
</dbReference>
<comment type="pathway">
    <text evidence="3">Lipid metabolism; fatty acid biosynthesis.</text>
</comment>
<dbReference type="EMBL" id="CP046455">
    <property type="protein sequence ID" value="QGU07900.1"/>
    <property type="molecule type" value="Genomic_DNA"/>
</dbReference>
<feature type="domain" description="Carrier" evidence="4">
    <location>
        <begin position="4"/>
        <end position="79"/>
    </location>
</feature>
<reference evidence="5 6" key="1">
    <citation type="submission" date="2019-11" db="EMBL/GenBank/DDBJ databases">
        <title>Complete genome sequence of Corynebacterium kalinowskii 1959, a novel Corynebacterium species isolated from soil of a small paddock in Vilsendorf, Germany.</title>
        <authorList>
            <person name="Schaffert L."/>
            <person name="Ruwe M."/>
            <person name="Milse J."/>
            <person name="Hanuschka K."/>
            <person name="Ortseifen V."/>
            <person name="Droste J."/>
            <person name="Brandt D."/>
            <person name="Schlueter L."/>
            <person name="Kutter Y."/>
            <person name="Vinke S."/>
            <person name="Viehoefer P."/>
            <person name="Jacob L."/>
            <person name="Luebke N.-C."/>
            <person name="Schulte-Berndt E."/>
            <person name="Hain C."/>
            <person name="Linder M."/>
            <person name="Schmidt P."/>
            <person name="Wollenschlaeger L."/>
            <person name="Luttermann T."/>
            <person name="Thieme E."/>
            <person name="Hassa J."/>
            <person name="Haak M."/>
            <person name="Wittchen M."/>
            <person name="Mentz A."/>
            <person name="Persicke M."/>
            <person name="Busche T."/>
            <person name="Ruckert C."/>
        </authorList>
    </citation>
    <scope>NUCLEOTIDE SEQUENCE [LARGE SCALE GENOMIC DNA]</scope>
    <source>
        <strain evidence="5 6">2039</strain>
    </source>
</reference>
<dbReference type="InterPro" id="IPR003231">
    <property type="entry name" value="ACP"/>
</dbReference>
<proteinExistence type="inferred from homology"/>
<evidence type="ECO:0000256" key="1">
    <source>
        <dbReference type="ARBA" id="ARBA00022450"/>
    </source>
</evidence>
<comment type="similarity">
    <text evidence="3">Belongs to the acyl carrier protein (ACP) family.</text>
</comment>
<keyword evidence="2 3" id="KW-0597">Phosphoprotein</keyword>
<evidence type="ECO:0000313" key="5">
    <source>
        <dbReference type="EMBL" id="QGU07900.1"/>
    </source>
</evidence>
<evidence type="ECO:0000313" key="6">
    <source>
        <dbReference type="Proteomes" id="UP000424462"/>
    </source>
</evidence>
<dbReference type="RefSeq" id="WP_156231333.1">
    <property type="nucleotide sequence ID" value="NZ_CP046455.1"/>
</dbReference>
<dbReference type="Proteomes" id="UP000424462">
    <property type="component" value="Chromosome"/>
</dbReference>
<feature type="modified residue" description="O-(pantetheine 4'-phosphoryl)serine" evidence="3">
    <location>
        <position position="39"/>
    </location>
</feature>
<sequence>MTTTELQAELAKIFQDYAGVEAADVVPEARIIEDLAVNSLSLVEITIRIEEAFGVQLEDKHVMNFQTIGDLIGHLEAERSPA</sequence>
<comment type="function">
    <text evidence="3">Carrier of the growing fatty acid chain in fatty acid biosynthesis.</text>
</comment>
<dbReference type="GO" id="GO:0000036">
    <property type="term" value="F:acyl carrier activity"/>
    <property type="evidence" value="ECO:0007669"/>
    <property type="project" value="UniProtKB-UniRule"/>
</dbReference>
<keyword evidence="3" id="KW-0963">Cytoplasm</keyword>
<dbReference type="AlphaFoldDB" id="A0A6B8WD39"/>
<keyword evidence="3" id="KW-0444">Lipid biosynthesis</keyword>
<dbReference type="GO" id="GO:0031177">
    <property type="term" value="F:phosphopantetheine binding"/>
    <property type="evidence" value="ECO:0007669"/>
    <property type="project" value="InterPro"/>
</dbReference>
<evidence type="ECO:0000256" key="3">
    <source>
        <dbReference type="HAMAP-Rule" id="MF_01217"/>
    </source>
</evidence>
<keyword evidence="1 3" id="KW-0596">Phosphopantetheine</keyword>
<organism evidence="5 6">
    <name type="scientific">Corynebacterium occultum</name>
    <dbReference type="NCBI Taxonomy" id="2675219"/>
    <lineage>
        <taxon>Bacteria</taxon>
        <taxon>Bacillati</taxon>
        <taxon>Actinomycetota</taxon>
        <taxon>Actinomycetes</taxon>
        <taxon>Mycobacteriales</taxon>
        <taxon>Corynebacteriaceae</taxon>
        <taxon>Corynebacterium</taxon>
    </lineage>
</organism>
<keyword evidence="6" id="KW-1185">Reference proteome</keyword>
<protein>
    <recommendedName>
        <fullName evidence="3">Acyl carrier protein</fullName>
        <shortName evidence="3">ACP</shortName>
    </recommendedName>
</protein>
<dbReference type="HAMAP" id="MF_01217">
    <property type="entry name" value="Acyl_carrier"/>
    <property type="match status" value="1"/>
</dbReference>
<dbReference type="GO" id="GO:0005737">
    <property type="term" value="C:cytoplasm"/>
    <property type="evidence" value="ECO:0007669"/>
    <property type="project" value="UniProtKB-SubCell"/>
</dbReference>
<dbReference type="KEGG" id="cok:COCCU_09890"/>
<evidence type="ECO:0000256" key="2">
    <source>
        <dbReference type="ARBA" id="ARBA00022553"/>
    </source>
</evidence>
<comment type="subcellular location">
    <subcellularLocation>
        <location evidence="3">Cytoplasm</location>
    </subcellularLocation>
</comment>
<dbReference type="InterPro" id="IPR009081">
    <property type="entry name" value="PP-bd_ACP"/>
</dbReference>
<dbReference type="Pfam" id="PF00550">
    <property type="entry name" value="PP-binding"/>
    <property type="match status" value="1"/>
</dbReference>
<keyword evidence="3" id="KW-0276">Fatty acid metabolism</keyword>
<keyword evidence="3" id="KW-0443">Lipid metabolism</keyword>
<gene>
    <name evidence="5" type="primary">acpM</name>
    <name evidence="3" type="synonym">acpP</name>
    <name evidence="5" type="ORF">COCCU_09890</name>
</gene>
<dbReference type="InterPro" id="IPR020806">
    <property type="entry name" value="PKS_PP-bd"/>
</dbReference>
<dbReference type="PROSITE" id="PS50075">
    <property type="entry name" value="CARRIER"/>
    <property type="match status" value="1"/>
</dbReference>
<keyword evidence="3" id="KW-0275">Fatty acid biosynthesis</keyword>
<dbReference type="SMART" id="SM00823">
    <property type="entry name" value="PKS_PP"/>
    <property type="match status" value="1"/>
</dbReference>
<evidence type="ECO:0000259" key="4">
    <source>
        <dbReference type="PROSITE" id="PS50075"/>
    </source>
</evidence>
<name>A0A6B8WD39_9CORY</name>
<comment type="PTM">
    <text evidence="3">4'-phosphopantetheine is transferred from CoA to a specific serine of apo-ACP by AcpS. This modification is essential for activity because fatty acids are bound in thioester linkage to the sulfhydryl of the prosthetic group.</text>
</comment>
<dbReference type="Gene3D" id="1.10.1200.10">
    <property type="entry name" value="ACP-like"/>
    <property type="match status" value="1"/>
</dbReference>
<dbReference type="InterPro" id="IPR036736">
    <property type="entry name" value="ACP-like_sf"/>
</dbReference>
<accession>A0A6B8WD39</accession>